<keyword evidence="5" id="KW-1185">Reference proteome</keyword>
<dbReference type="Pfam" id="PF07992">
    <property type="entry name" value="Pyr_redox_2"/>
    <property type="match status" value="1"/>
</dbReference>
<dbReference type="PANTHER" id="PTHR48105">
    <property type="entry name" value="THIOREDOXIN REDUCTASE 1-RELATED-RELATED"/>
    <property type="match status" value="1"/>
</dbReference>
<keyword evidence="1" id="KW-0285">Flavoprotein</keyword>
<evidence type="ECO:0000256" key="2">
    <source>
        <dbReference type="ARBA" id="ARBA00023002"/>
    </source>
</evidence>
<evidence type="ECO:0000313" key="4">
    <source>
        <dbReference type="EMBL" id="MCS0580623.1"/>
    </source>
</evidence>
<dbReference type="EMBL" id="JANUGW010000002">
    <property type="protein sequence ID" value="MCS0580623.1"/>
    <property type="molecule type" value="Genomic_DNA"/>
</dbReference>
<dbReference type="InterPro" id="IPR050097">
    <property type="entry name" value="Ferredoxin-NADP_redctase_2"/>
</dbReference>
<dbReference type="InterPro" id="IPR036188">
    <property type="entry name" value="FAD/NAD-bd_sf"/>
</dbReference>
<protein>
    <submittedName>
        <fullName evidence="4">NAD(P)/FAD-dependent oxidoreductase</fullName>
    </submittedName>
</protein>
<reference evidence="4 5" key="1">
    <citation type="submission" date="2022-08" db="EMBL/GenBank/DDBJ databases">
        <title>Reclassification of Massilia species as members of the genera Telluria, Duganella, Pseudoduganella, Mokoshia gen. nov. and Zemynaea gen. nov. using orthogonal and non-orthogonal genome-based approaches.</title>
        <authorList>
            <person name="Bowman J.P."/>
        </authorList>
    </citation>
    <scope>NUCLEOTIDE SEQUENCE [LARGE SCALE GENOMIC DNA]</scope>
    <source>
        <strain evidence="4 5">JCM 31316</strain>
    </source>
</reference>
<dbReference type="Gene3D" id="3.50.50.60">
    <property type="entry name" value="FAD/NAD(P)-binding domain"/>
    <property type="match status" value="2"/>
</dbReference>
<proteinExistence type="predicted"/>
<evidence type="ECO:0000256" key="1">
    <source>
        <dbReference type="ARBA" id="ARBA00022630"/>
    </source>
</evidence>
<feature type="domain" description="FAD/NAD(P)-binding" evidence="3">
    <location>
        <begin position="13"/>
        <end position="299"/>
    </location>
</feature>
<dbReference type="RefSeq" id="WP_258815285.1">
    <property type="nucleotide sequence ID" value="NZ_JANUGW010000002.1"/>
</dbReference>
<organism evidence="4 5">
    <name type="scientific">Massilia pinisoli</name>
    <dbReference type="NCBI Taxonomy" id="1772194"/>
    <lineage>
        <taxon>Bacteria</taxon>
        <taxon>Pseudomonadati</taxon>
        <taxon>Pseudomonadota</taxon>
        <taxon>Betaproteobacteria</taxon>
        <taxon>Burkholderiales</taxon>
        <taxon>Oxalobacteraceae</taxon>
        <taxon>Telluria group</taxon>
        <taxon>Massilia</taxon>
    </lineage>
</organism>
<accession>A0ABT1ZL40</accession>
<keyword evidence="2" id="KW-0560">Oxidoreductase</keyword>
<dbReference type="PRINTS" id="PR00469">
    <property type="entry name" value="PNDRDTASEII"/>
</dbReference>
<gene>
    <name evidence="4" type="ORF">NX784_03370</name>
</gene>
<dbReference type="Proteomes" id="UP001204151">
    <property type="component" value="Unassembled WGS sequence"/>
</dbReference>
<dbReference type="PRINTS" id="PR00368">
    <property type="entry name" value="FADPNR"/>
</dbReference>
<evidence type="ECO:0000259" key="3">
    <source>
        <dbReference type="Pfam" id="PF07992"/>
    </source>
</evidence>
<dbReference type="InterPro" id="IPR023753">
    <property type="entry name" value="FAD/NAD-binding_dom"/>
</dbReference>
<comment type="caution">
    <text evidence="4">The sequence shown here is derived from an EMBL/GenBank/DDBJ whole genome shotgun (WGS) entry which is preliminary data.</text>
</comment>
<evidence type="ECO:0000313" key="5">
    <source>
        <dbReference type="Proteomes" id="UP001204151"/>
    </source>
</evidence>
<dbReference type="SUPFAM" id="SSF51905">
    <property type="entry name" value="FAD/NAD(P)-binding domain"/>
    <property type="match status" value="1"/>
</dbReference>
<name>A0ABT1ZL40_9BURK</name>
<sequence>MPTPSDLATAQVYDTLIVGGGPGGLTAAIYLRRFTRNVAVVDKGNSRLRLIPVSHNYPGFPEGVPGHILLGNLATQLQRYGGSVMPGEVNDVRIEDGLFVGDYTPDGEDGIVQIRAHTVLLATGVADCGLPIENWREAVAFGSVRLCPVCDGFDVIDKRIAVATAEVNPVGHALFMRTFSADVTLFERGSPSMLTDDDRRRLDAAGVRVVDSPLLSVTLDASMKPVLHTEDGQDHEADVFYPMLGETARSGLAAKLGARTAQCDEIVVGEHQETTVPGLYAIGDVVVGLNQIAVATGQAARAAVRIHNQLPPALRPPRQHLEAAPGTSG</sequence>